<proteinExistence type="predicted"/>
<name>A0A3B3SND7_9TELE</name>
<dbReference type="SUPFAM" id="SSF56219">
    <property type="entry name" value="DNase I-like"/>
    <property type="match status" value="1"/>
</dbReference>
<reference evidence="1" key="1">
    <citation type="submission" date="2025-08" db="UniProtKB">
        <authorList>
            <consortium name="Ensembl"/>
        </authorList>
    </citation>
    <scope>IDENTIFICATION</scope>
</reference>
<organism evidence="1 2">
    <name type="scientific">Paramormyrops kingsleyae</name>
    <dbReference type="NCBI Taxonomy" id="1676925"/>
    <lineage>
        <taxon>Eukaryota</taxon>
        <taxon>Metazoa</taxon>
        <taxon>Chordata</taxon>
        <taxon>Craniata</taxon>
        <taxon>Vertebrata</taxon>
        <taxon>Euteleostomi</taxon>
        <taxon>Actinopterygii</taxon>
        <taxon>Neopterygii</taxon>
        <taxon>Teleostei</taxon>
        <taxon>Osteoglossocephala</taxon>
        <taxon>Osteoglossomorpha</taxon>
        <taxon>Osteoglossiformes</taxon>
        <taxon>Mormyridae</taxon>
        <taxon>Paramormyrops</taxon>
    </lineage>
</organism>
<keyword evidence="2" id="KW-1185">Reference proteome</keyword>
<sequence length="188" mass="20215">MANRGIYNSNGHGKIIAPLGVAILIHKLWFLQSIKSCQMKKGDVFVSGYLHGESVLLASVYAPNTYEPSFYYKLLADIFSFSTSLTIIGGDFNCALDLVVGGSGGLRFWPPGWSRASWLLQVSGFPPAGVTGSLSLGGCRSDLWGEALGVQGLRLPGWGCAREYVGSYLLKQEILLNEMGPSSSPVSY</sequence>
<dbReference type="Gene3D" id="3.60.10.10">
    <property type="entry name" value="Endonuclease/exonuclease/phosphatase"/>
    <property type="match status" value="1"/>
</dbReference>
<dbReference type="InterPro" id="IPR036691">
    <property type="entry name" value="Endo/exonu/phosph_ase_sf"/>
</dbReference>
<reference evidence="1" key="2">
    <citation type="submission" date="2025-09" db="UniProtKB">
        <authorList>
            <consortium name="Ensembl"/>
        </authorList>
    </citation>
    <scope>IDENTIFICATION</scope>
</reference>
<evidence type="ECO:0008006" key="3">
    <source>
        <dbReference type="Google" id="ProtNLM"/>
    </source>
</evidence>
<dbReference type="Proteomes" id="UP000261540">
    <property type="component" value="Unplaced"/>
</dbReference>
<dbReference type="AlphaFoldDB" id="A0A3B3SND7"/>
<evidence type="ECO:0000313" key="1">
    <source>
        <dbReference type="Ensembl" id="ENSPKIP00000032227.1"/>
    </source>
</evidence>
<accession>A0A3B3SND7</accession>
<protein>
    <recommendedName>
        <fullName evidence="3">Endonuclease/exonuclease/phosphatase domain-containing protein</fullName>
    </recommendedName>
</protein>
<dbReference type="Ensembl" id="ENSPKIT00000013085.1">
    <property type="protein sequence ID" value="ENSPKIP00000032227.1"/>
    <property type="gene ID" value="ENSPKIG00000012402.1"/>
</dbReference>
<evidence type="ECO:0000313" key="2">
    <source>
        <dbReference type="Proteomes" id="UP000261540"/>
    </source>
</evidence>